<evidence type="ECO:0000256" key="1">
    <source>
        <dbReference type="ARBA" id="ARBA00001936"/>
    </source>
</evidence>
<evidence type="ECO:0000256" key="10">
    <source>
        <dbReference type="ARBA" id="ARBA00023034"/>
    </source>
</evidence>
<comment type="caution">
    <text evidence="16">The sequence shown here is derived from an EMBL/GenBank/DDBJ whole genome shotgun (WGS) entry which is preliminary data.</text>
</comment>
<evidence type="ECO:0000256" key="9">
    <source>
        <dbReference type="ARBA" id="ARBA00022989"/>
    </source>
</evidence>
<dbReference type="InterPro" id="IPR004139">
    <property type="entry name" value="Glyco_trans_13"/>
</dbReference>
<dbReference type="AlphaFoldDB" id="A0A161LUV1"/>
<evidence type="ECO:0000256" key="11">
    <source>
        <dbReference type="ARBA" id="ARBA00023136"/>
    </source>
</evidence>
<dbReference type="RefSeq" id="WP_068703566.1">
    <property type="nucleotide sequence ID" value="NZ_BDCR01000003.1"/>
</dbReference>
<comment type="catalytic activity">
    <reaction evidence="15">
        <text>N(4)-(alpha-D-Man-(1-&gt;3)-[alpha-D-Man-(1-&gt;3)-[alpha-D-Man-(1-&gt;6)]-alpha-D-Man-(1-&gt;6)]-beta-D-Man-(1-&gt;4)-beta-D-GlcNAc-(1-&gt;4)-beta-D-GlcNAc)-L-asparaginyl-[protein] (N-glucan mannose isomer 5A1,2) + UDP-N-acetyl-alpha-D-glucosamine = N(4)-{beta-D-GlcNAc-(1-&gt;2)-alpha-D-Man-(1-&gt;3)-[alpha-D-Man-(1-&gt;3)-[alpha-D-Man-(1-&gt;6)]-alpha-D-Man-(1-&gt;6)]-beta-D-Man-(1-&gt;4)-beta-D-GlcNAc-(1-&gt;4)-beta-D-GlcNAc}-L-asparaginyl-[protein] + UDP + H(+)</text>
        <dbReference type="Rhea" id="RHEA:11456"/>
        <dbReference type="Rhea" id="RHEA-COMP:14367"/>
        <dbReference type="Rhea" id="RHEA-COMP:14368"/>
        <dbReference type="ChEBI" id="CHEBI:15378"/>
        <dbReference type="ChEBI" id="CHEBI:57705"/>
        <dbReference type="ChEBI" id="CHEBI:58223"/>
        <dbReference type="ChEBI" id="CHEBI:59087"/>
        <dbReference type="ChEBI" id="CHEBI:60625"/>
        <dbReference type="EC" id="2.4.1.101"/>
    </reaction>
</comment>
<reference evidence="17" key="2">
    <citation type="journal article" date="2017" name="Genome Announc.">
        <title>Draft genome sequence of Paludibacter jiangxiensis NM7(T), a propionate-producing fermentative bacterium.</title>
        <authorList>
            <person name="Qiu Y.-L."/>
            <person name="Tourlousse D.M."/>
            <person name="Matsuura N."/>
            <person name="Ohashi A."/>
            <person name="Sekiguchi Y."/>
        </authorList>
    </citation>
    <scope>NUCLEOTIDE SEQUENCE [LARGE SCALE GENOMIC DNA]</scope>
    <source>
        <strain evidence="17">NM7</strain>
    </source>
</reference>
<evidence type="ECO:0000256" key="15">
    <source>
        <dbReference type="ARBA" id="ARBA00049421"/>
    </source>
</evidence>
<sequence>MKIDNLAPIVLFVYNRPQHTQNTINALINNQLSQESTLYIFADGPKENATQEQIRNIEEVRQIINATRGFKQIVIHESKTNKGLANSVIEGVTKIIDQYERVIVLEDDLVTSPAFLSYMNQALSYYKEYPSVFSISADRPQNIDIPSDYPFDVFVSLRAYSYGWGTWKEKWNKINWNHNAISDIFQNSAIKQAFNRGGEDLTAMLFEQHAGKIDSWAVRFVLNHFIHHCVSIMPCKTYIINNGFDGTGTHCDIRHSNKASEELNHSFTPCFLPVIYEDASIINSFYSAFYPRKRPVYKKIINKIARLLGMSNIFIIKKKVYC</sequence>
<reference evidence="17" key="1">
    <citation type="submission" date="2016-04" db="EMBL/GenBank/DDBJ databases">
        <title>Draft genome sequence of Paludibacter jiangxiensis strain NM7.</title>
        <authorList>
            <person name="Qiu Y."/>
            <person name="Matsuura N."/>
            <person name="Ohashi A."/>
            <person name="Tourlousse M.D."/>
            <person name="Sekiguchi Y."/>
        </authorList>
    </citation>
    <scope>NUCLEOTIDE SEQUENCE [LARGE SCALE GENOMIC DNA]</scope>
    <source>
        <strain evidence="17">NM7</strain>
    </source>
</reference>
<evidence type="ECO:0000256" key="8">
    <source>
        <dbReference type="ARBA" id="ARBA00022968"/>
    </source>
</evidence>
<evidence type="ECO:0000256" key="4">
    <source>
        <dbReference type="ARBA" id="ARBA00022676"/>
    </source>
</evidence>
<evidence type="ECO:0000256" key="5">
    <source>
        <dbReference type="ARBA" id="ARBA00022679"/>
    </source>
</evidence>
<evidence type="ECO:0000256" key="3">
    <source>
        <dbReference type="ARBA" id="ARBA00004922"/>
    </source>
</evidence>
<evidence type="ECO:0000256" key="14">
    <source>
        <dbReference type="ARBA" id="ARBA00041712"/>
    </source>
</evidence>
<evidence type="ECO:0000313" key="16">
    <source>
        <dbReference type="EMBL" id="GAT62869.1"/>
    </source>
</evidence>
<keyword evidence="4" id="KW-0328">Glycosyltransferase</keyword>
<dbReference type="InterPro" id="IPR052261">
    <property type="entry name" value="Glycosyltransferase_13"/>
</dbReference>
<evidence type="ECO:0000256" key="7">
    <source>
        <dbReference type="ARBA" id="ARBA00022723"/>
    </source>
</evidence>
<dbReference type="EMBL" id="BDCR01000003">
    <property type="protein sequence ID" value="GAT62869.1"/>
    <property type="molecule type" value="Genomic_DNA"/>
</dbReference>
<name>A0A161LUV1_9BACT</name>
<dbReference type="PANTHER" id="PTHR10468">
    <property type="entry name" value="PROTEIN O-LINKED-MANNOSE BETA-1,2-N-ACETYLGLUCOSAMINYLTRANSFERASE 1/ALPHA-1,3-MANNOSYL-GLYCOPROTEIN 2-BETA-N-ACETYLGLUCOSAMINYLTRANSFERASE"/>
    <property type="match status" value="1"/>
</dbReference>
<dbReference type="InterPro" id="IPR029044">
    <property type="entry name" value="Nucleotide-diphossugar_trans"/>
</dbReference>
<evidence type="ECO:0000256" key="6">
    <source>
        <dbReference type="ARBA" id="ARBA00022692"/>
    </source>
</evidence>
<keyword evidence="8" id="KW-0735">Signal-anchor</keyword>
<gene>
    <name evidence="16" type="ORF">PJIAN_3180</name>
</gene>
<dbReference type="PANTHER" id="PTHR10468:SF0">
    <property type="entry name" value="ALPHA-1,3-MANNOSYL-GLYCOPROTEIN 2-BETA-N-ACETYLGLUCOSAMINYLTRANSFERASE"/>
    <property type="match status" value="1"/>
</dbReference>
<dbReference type="GO" id="GO:0046872">
    <property type="term" value="F:metal ion binding"/>
    <property type="evidence" value="ECO:0007669"/>
    <property type="project" value="UniProtKB-KW"/>
</dbReference>
<keyword evidence="17" id="KW-1185">Reference proteome</keyword>
<protein>
    <recommendedName>
        <fullName evidence="13">alpha-1,3-mannosyl-glycoprotein 2-beta-N-acetylglucosaminyltransferase</fullName>
        <ecNumber evidence="13">2.4.1.101</ecNumber>
    </recommendedName>
    <alternativeName>
        <fullName evidence="14">N-glycosyl-oligosaccharide-glycoprotein N-acetylglucosaminyltransferase I</fullName>
    </alternativeName>
</protein>
<dbReference type="OrthoDB" id="9785375at2"/>
<dbReference type="EC" id="2.4.1.101" evidence="13"/>
<keyword evidence="12" id="KW-0464">Manganese</keyword>
<comment type="cofactor">
    <cofactor evidence="1">
        <name>Mn(2+)</name>
        <dbReference type="ChEBI" id="CHEBI:29035"/>
    </cofactor>
</comment>
<keyword evidence="9" id="KW-1133">Transmembrane helix</keyword>
<evidence type="ECO:0000256" key="13">
    <source>
        <dbReference type="ARBA" id="ARBA00038949"/>
    </source>
</evidence>
<dbReference type="Pfam" id="PF03071">
    <property type="entry name" value="GNT-I"/>
    <property type="match status" value="1"/>
</dbReference>
<keyword evidence="10" id="KW-0333">Golgi apparatus</keyword>
<evidence type="ECO:0000256" key="12">
    <source>
        <dbReference type="ARBA" id="ARBA00023211"/>
    </source>
</evidence>
<dbReference type="STRING" id="681398.PJIAN_3180"/>
<keyword evidence="5 16" id="KW-0808">Transferase</keyword>
<keyword evidence="11" id="KW-0472">Membrane</keyword>
<keyword evidence="6" id="KW-0812">Transmembrane</keyword>
<keyword evidence="7" id="KW-0479">Metal-binding</keyword>
<proteinExistence type="predicted"/>
<comment type="subcellular location">
    <subcellularLocation>
        <location evidence="2">Golgi apparatus membrane</location>
        <topology evidence="2">Single-pass type II membrane protein</topology>
    </subcellularLocation>
</comment>
<dbReference type="GO" id="GO:0003827">
    <property type="term" value="F:alpha-1,3-mannosylglycoprotein 2-beta-N-acetylglucosaminyltransferase activity"/>
    <property type="evidence" value="ECO:0007669"/>
    <property type="project" value="UniProtKB-EC"/>
</dbReference>
<dbReference type="SUPFAM" id="SSF53448">
    <property type="entry name" value="Nucleotide-diphospho-sugar transferases"/>
    <property type="match status" value="1"/>
</dbReference>
<comment type="pathway">
    <text evidence="3">Protein modification; protein glycosylation.</text>
</comment>
<organism evidence="16 17">
    <name type="scientific">Paludibacter jiangxiensis</name>
    <dbReference type="NCBI Taxonomy" id="681398"/>
    <lineage>
        <taxon>Bacteria</taxon>
        <taxon>Pseudomonadati</taxon>
        <taxon>Bacteroidota</taxon>
        <taxon>Bacteroidia</taxon>
        <taxon>Bacteroidales</taxon>
        <taxon>Paludibacteraceae</taxon>
        <taxon>Paludibacter</taxon>
    </lineage>
</organism>
<dbReference type="Proteomes" id="UP000076586">
    <property type="component" value="Unassembled WGS sequence"/>
</dbReference>
<dbReference type="UniPathway" id="UPA00378"/>
<evidence type="ECO:0000313" key="17">
    <source>
        <dbReference type="Proteomes" id="UP000076586"/>
    </source>
</evidence>
<dbReference type="Gene3D" id="3.90.550.10">
    <property type="entry name" value="Spore Coat Polysaccharide Biosynthesis Protein SpsA, Chain A"/>
    <property type="match status" value="1"/>
</dbReference>
<evidence type="ECO:0000256" key="2">
    <source>
        <dbReference type="ARBA" id="ARBA00004323"/>
    </source>
</evidence>
<accession>A0A161LUV1</accession>